<dbReference type="SUPFAM" id="SSF143422">
    <property type="entry name" value="Transposase IS200-like"/>
    <property type="match status" value="1"/>
</dbReference>
<dbReference type="EMBL" id="JAAAWP010000001">
    <property type="protein sequence ID" value="NDW20287.1"/>
    <property type="molecule type" value="Genomic_DNA"/>
</dbReference>
<dbReference type="Gene3D" id="3.30.70.1290">
    <property type="entry name" value="Transposase IS200-like"/>
    <property type="match status" value="1"/>
</dbReference>
<dbReference type="InterPro" id="IPR036515">
    <property type="entry name" value="Transposase_17_sf"/>
</dbReference>
<dbReference type="PANTHER" id="PTHR34322:SF2">
    <property type="entry name" value="TRANSPOSASE IS200-LIKE DOMAIN-CONTAINING PROTEIN"/>
    <property type="match status" value="1"/>
</dbReference>
<dbReference type="GO" id="GO:0006313">
    <property type="term" value="P:DNA transposition"/>
    <property type="evidence" value="ECO:0007669"/>
    <property type="project" value="InterPro"/>
</dbReference>
<organism evidence="2 3">
    <name type="scientific">Alteromonas hispanica</name>
    <dbReference type="NCBI Taxonomy" id="315421"/>
    <lineage>
        <taxon>Bacteria</taxon>
        <taxon>Pseudomonadati</taxon>
        <taxon>Pseudomonadota</taxon>
        <taxon>Gammaproteobacteria</taxon>
        <taxon>Alteromonadales</taxon>
        <taxon>Alteromonadaceae</taxon>
        <taxon>Alteromonas/Salinimonas group</taxon>
        <taxon>Alteromonas</taxon>
    </lineage>
</organism>
<dbReference type="Proteomes" id="UP000478837">
    <property type="component" value="Unassembled WGS sequence"/>
</dbReference>
<dbReference type="GO" id="GO:0004803">
    <property type="term" value="F:transposase activity"/>
    <property type="evidence" value="ECO:0007669"/>
    <property type="project" value="InterPro"/>
</dbReference>
<keyword evidence="3" id="KW-1185">Reference proteome</keyword>
<dbReference type="PANTHER" id="PTHR34322">
    <property type="entry name" value="TRANSPOSASE, Y1_TNP DOMAIN-CONTAINING"/>
    <property type="match status" value="1"/>
</dbReference>
<feature type="domain" description="Transposase IS200-like" evidence="1">
    <location>
        <begin position="12"/>
        <end position="187"/>
    </location>
</feature>
<dbReference type="AlphaFoldDB" id="A0A6L9MQF0"/>
<dbReference type="GO" id="GO:0003677">
    <property type="term" value="F:DNA binding"/>
    <property type="evidence" value="ECO:0007669"/>
    <property type="project" value="InterPro"/>
</dbReference>
<reference evidence="2 3" key="1">
    <citation type="submission" date="2020-01" db="EMBL/GenBank/DDBJ databases">
        <title>Genomes of bacteria type strains.</title>
        <authorList>
            <person name="Chen J."/>
            <person name="Zhu S."/>
            <person name="Yang J."/>
        </authorList>
    </citation>
    <scope>NUCLEOTIDE SEQUENCE [LARGE SCALE GENOMIC DNA]</scope>
    <source>
        <strain evidence="2 3">LMG 22958</strain>
    </source>
</reference>
<proteinExistence type="predicted"/>
<dbReference type="SMART" id="SM01321">
    <property type="entry name" value="Y1_Tnp"/>
    <property type="match status" value="1"/>
</dbReference>
<evidence type="ECO:0000259" key="1">
    <source>
        <dbReference type="SMART" id="SM01321"/>
    </source>
</evidence>
<name>A0A6L9MQF0_9ALTE</name>
<evidence type="ECO:0000313" key="2">
    <source>
        <dbReference type="EMBL" id="NDW20287.1"/>
    </source>
</evidence>
<comment type="caution">
    <text evidence="2">The sequence shown here is derived from an EMBL/GenBank/DDBJ whole genome shotgun (WGS) entry which is preliminary data.</text>
</comment>
<gene>
    <name evidence="2" type="ORF">GTW09_01920</name>
</gene>
<evidence type="ECO:0000313" key="3">
    <source>
        <dbReference type="Proteomes" id="UP000478837"/>
    </source>
</evidence>
<dbReference type="RefSeq" id="WP_163109570.1">
    <property type="nucleotide sequence ID" value="NZ_JAAAWP010000001.1"/>
</dbReference>
<accession>A0A6L9MQF0</accession>
<sequence>MPQSRKSQISLADTPFYHCISRCVRKSFLCGVDHATGESYEHRKDWVEQRLLFLASVFAIDICSYAVMSNHVHVILRVDQHPARRWDTEKTLIQWHKMHRGTLLTQKYLKGIELTDSEHKTVASTAKIYRERLQSISWFMRNLNEFIARKANKEDECTGRFWEGRFKSQALLDERALLACMAYVDLNPFRAGIATSLYDLSHTSVLVRLKAALNKGKKQQWKTKGLVKFKESEGVEGEKTIPFSFDSYLSLLKRNMEFITSSDTTHKKASLCHSGLPEQMGFRADTWDTACKTIETSFSFVIGSSESMLRFKKSTKRKRMVGMTPAKMLFDTAV</sequence>
<protein>
    <submittedName>
        <fullName evidence="2">Transposase</fullName>
    </submittedName>
</protein>
<dbReference type="InterPro" id="IPR002686">
    <property type="entry name" value="Transposase_17"/>
</dbReference>